<organism evidence="1 2">
    <name type="scientific">Niabella ginsenosidivorans</name>
    <dbReference type="NCBI Taxonomy" id="1176587"/>
    <lineage>
        <taxon>Bacteria</taxon>
        <taxon>Pseudomonadati</taxon>
        <taxon>Bacteroidota</taxon>
        <taxon>Chitinophagia</taxon>
        <taxon>Chitinophagales</taxon>
        <taxon>Chitinophagaceae</taxon>
        <taxon>Niabella</taxon>
    </lineage>
</organism>
<reference evidence="1 2" key="1">
    <citation type="submission" date="2016-05" db="EMBL/GenBank/DDBJ databases">
        <title>Niabella ginsenosidivorans BS26 whole genome sequencing.</title>
        <authorList>
            <person name="Im W.T."/>
            <person name="Siddiqi M.Z."/>
        </authorList>
    </citation>
    <scope>NUCLEOTIDE SEQUENCE [LARGE SCALE GENOMIC DNA]</scope>
    <source>
        <strain evidence="1 2">BS26</strain>
    </source>
</reference>
<dbReference type="STRING" id="1176587.A8C56_13595"/>
<dbReference type="KEGG" id="nia:A8C56_13595"/>
<proteinExistence type="predicted"/>
<gene>
    <name evidence="1" type="ORF">A8C56_13595</name>
</gene>
<dbReference type="RefSeq" id="WP_067757004.1">
    <property type="nucleotide sequence ID" value="NZ_CP015772.1"/>
</dbReference>
<evidence type="ECO:0008006" key="3">
    <source>
        <dbReference type="Google" id="ProtNLM"/>
    </source>
</evidence>
<evidence type="ECO:0000313" key="2">
    <source>
        <dbReference type="Proteomes" id="UP000077667"/>
    </source>
</evidence>
<evidence type="ECO:0000313" key="1">
    <source>
        <dbReference type="EMBL" id="ANH81869.1"/>
    </source>
</evidence>
<dbReference type="OrthoDB" id="4549061at2"/>
<protein>
    <recommendedName>
        <fullName evidence="3">ATPase</fullName>
    </recommendedName>
</protein>
<sequence>MEKVKIAGQTKDTGWQFGIRKSVPLNANEVWAFLFSESGARLWLKGTGKEFSTFKDLSHIRTKWKLKGWANEATLQMRVISNKDKTTIAFHVEKLLNGSQREETKTYWDKVIKIIAEKITANR</sequence>
<dbReference type="AlphaFoldDB" id="A0A1A9I487"/>
<dbReference type="EMBL" id="CP015772">
    <property type="protein sequence ID" value="ANH81869.1"/>
    <property type="molecule type" value="Genomic_DNA"/>
</dbReference>
<name>A0A1A9I487_9BACT</name>
<accession>A0A1A9I487</accession>
<dbReference type="Proteomes" id="UP000077667">
    <property type="component" value="Chromosome"/>
</dbReference>
<keyword evidence="2" id="KW-1185">Reference proteome</keyword>